<keyword evidence="6" id="KW-0325">Glycoprotein</keyword>
<comment type="similarity">
    <text evidence="7">Belongs to the SPRING family.</text>
</comment>
<name>A0A6P5AH30_BRABE</name>
<comment type="subcellular location">
    <subcellularLocation>
        <location evidence="1">Golgi apparatus membrane</location>
        <topology evidence="1">Single-pass membrane protein</topology>
    </subcellularLocation>
</comment>
<accession>A0A6P5AH30</accession>
<dbReference type="AlphaFoldDB" id="A0A6P5AH30"/>
<dbReference type="RefSeq" id="XP_019641136.1">
    <property type="nucleotide sequence ID" value="XM_019785577.1"/>
</dbReference>
<evidence type="ECO:0000256" key="6">
    <source>
        <dbReference type="ARBA" id="ARBA00023180"/>
    </source>
</evidence>
<evidence type="ECO:0000256" key="7">
    <source>
        <dbReference type="ARBA" id="ARBA00023461"/>
    </source>
</evidence>
<evidence type="ECO:0000256" key="8">
    <source>
        <dbReference type="ARBA" id="ARBA00023485"/>
    </source>
</evidence>
<keyword evidence="4" id="KW-0333">Golgi apparatus</keyword>
<organism evidence="9 10">
    <name type="scientific">Branchiostoma belcheri</name>
    <name type="common">Amphioxus</name>
    <dbReference type="NCBI Taxonomy" id="7741"/>
    <lineage>
        <taxon>Eukaryota</taxon>
        <taxon>Metazoa</taxon>
        <taxon>Chordata</taxon>
        <taxon>Cephalochordata</taxon>
        <taxon>Leptocardii</taxon>
        <taxon>Amphioxiformes</taxon>
        <taxon>Branchiostomatidae</taxon>
        <taxon>Branchiostoma</taxon>
    </lineage>
</organism>
<dbReference type="GO" id="GO:0000139">
    <property type="term" value="C:Golgi membrane"/>
    <property type="evidence" value="ECO:0007669"/>
    <property type="project" value="UniProtKB-SubCell"/>
</dbReference>
<dbReference type="OrthoDB" id="70142at2759"/>
<evidence type="ECO:0000256" key="5">
    <source>
        <dbReference type="ARBA" id="ARBA00023136"/>
    </source>
</evidence>
<keyword evidence="3" id="KW-1133">Transmembrane helix</keyword>
<evidence type="ECO:0000313" key="10">
    <source>
        <dbReference type="RefSeq" id="XP_019641136.1"/>
    </source>
</evidence>
<evidence type="ECO:0000313" key="9">
    <source>
        <dbReference type="Proteomes" id="UP000515135"/>
    </source>
</evidence>
<sequence>MISRRIFRRRWFLALVLGASLLYFLVSVFKQSEQSVVKDTGDYKPPEFDFRRKISWKPRFQARNLANKTDTNCRNSVQGKEIIADERGFVCDREDILVGGCCDVTSLTTRRFTCASCQDSGCCQVYEHCVSCCLQPEKQPLLRSLLDHVPDAFRTLFASVTDHFELCLAKCRTSSQSVQHENSYRDPKAKYCYGADPPQLRPAR</sequence>
<dbReference type="GeneID" id="109482744"/>
<proteinExistence type="inferred from homology"/>
<protein>
    <recommendedName>
        <fullName evidence="8">SREBP regulating gene protein</fullName>
    </recommendedName>
</protein>
<dbReference type="PANTHER" id="PTHR13481:SF0">
    <property type="entry name" value="SREBP REGULATING GENE PROTEIN"/>
    <property type="match status" value="1"/>
</dbReference>
<evidence type="ECO:0000256" key="1">
    <source>
        <dbReference type="ARBA" id="ARBA00004194"/>
    </source>
</evidence>
<dbReference type="InterPro" id="IPR019352">
    <property type="entry name" value="SPRING1"/>
</dbReference>
<keyword evidence="9" id="KW-1185">Reference proteome</keyword>
<dbReference type="KEGG" id="bbel:109482744"/>
<reference evidence="10" key="1">
    <citation type="submission" date="2025-08" db="UniProtKB">
        <authorList>
            <consortium name="RefSeq"/>
        </authorList>
    </citation>
    <scope>IDENTIFICATION</scope>
    <source>
        <tissue evidence="10">Gonad</tissue>
    </source>
</reference>
<dbReference type="Proteomes" id="UP000515135">
    <property type="component" value="Unplaced"/>
</dbReference>
<keyword evidence="2" id="KW-0812">Transmembrane</keyword>
<dbReference type="GO" id="GO:2000640">
    <property type="term" value="P:positive regulation of SREBP signaling pathway"/>
    <property type="evidence" value="ECO:0007669"/>
    <property type="project" value="InterPro"/>
</dbReference>
<evidence type="ECO:0000256" key="3">
    <source>
        <dbReference type="ARBA" id="ARBA00022989"/>
    </source>
</evidence>
<evidence type="ECO:0000256" key="2">
    <source>
        <dbReference type="ARBA" id="ARBA00022692"/>
    </source>
</evidence>
<gene>
    <name evidence="10" type="primary">LOC109482744</name>
</gene>
<evidence type="ECO:0000256" key="4">
    <source>
        <dbReference type="ARBA" id="ARBA00023034"/>
    </source>
</evidence>
<keyword evidence="5" id="KW-0472">Membrane</keyword>
<dbReference type="PANTHER" id="PTHR13481">
    <property type="entry name" value="SREBP REGULATING GENE PROTEIN"/>
    <property type="match status" value="1"/>
</dbReference>
<dbReference type="Pfam" id="PF10218">
    <property type="entry name" value="SPRING1"/>
    <property type="match status" value="1"/>
</dbReference>